<dbReference type="PANTHER" id="PTHR34138:SF1">
    <property type="entry name" value="CELL SHAPE-DETERMINING PROTEIN MREC"/>
    <property type="match status" value="1"/>
</dbReference>
<dbReference type="Proteomes" id="UP000231034">
    <property type="component" value="Unassembled WGS sequence"/>
</dbReference>
<sequence length="93" mass="10024">TEGSGAGSDSQVFGIVRGKGNLRILFDLIPKEKEIGEGDLVVTSALSGVFPPGLVVGEINQVKKSDPEPFQAAQIQPAFNIRDLEKLFIITEW</sequence>
<organism evidence="2 3">
    <name type="scientific">Candidatus Nealsonbacteria bacterium CG_4_9_14_3_um_filter_37_13</name>
    <dbReference type="NCBI Taxonomy" id="1974695"/>
    <lineage>
        <taxon>Bacteria</taxon>
        <taxon>Candidatus Nealsoniibacteriota</taxon>
    </lineage>
</organism>
<accession>A0A2M7Z571</accession>
<dbReference type="GO" id="GO:0005886">
    <property type="term" value="C:plasma membrane"/>
    <property type="evidence" value="ECO:0007669"/>
    <property type="project" value="TreeGrafter"/>
</dbReference>
<dbReference type="AlphaFoldDB" id="A0A2M7Z571"/>
<feature type="non-terminal residue" evidence="2">
    <location>
        <position position="1"/>
    </location>
</feature>
<dbReference type="InterPro" id="IPR042175">
    <property type="entry name" value="Cell/Rod_MreC_2"/>
</dbReference>
<evidence type="ECO:0000313" key="3">
    <source>
        <dbReference type="Proteomes" id="UP000231034"/>
    </source>
</evidence>
<reference evidence="3" key="1">
    <citation type="submission" date="2017-09" db="EMBL/GenBank/DDBJ databases">
        <title>Depth-based differentiation of microbial function through sediment-hosted aquifers and enrichment of novel symbionts in the deep terrestrial subsurface.</title>
        <authorList>
            <person name="Probst A.J."/>
            <person name="Ladd B."/>
            <person name="Jarett J.K."/>
            <person name="Geller-Mcgrath D.E."/>
            <person name="Sieber C.M.K."/>
            <person name="Emerson J.B."/>
            <person name="Anantharaman K."/>
            <person name="Thomas B.C."/>
            <person name="Malmstrom R."/>
            <person name="Stieglmeier M."/>
            <person name="Klingl A."/>
            <person name="Woyke T."/>
            <person name="Ryan C.M."/>
            <person name="Banfield J.F."/>
        </authorList>
    </citation>
    <scope>NUCLEOTIDE SEQUENCE [LARGE SCALE GENOMIC DNA]</scope>
</reference>
<comment type="caution">
    <text evidence="2">The sequence shown here is derived from an EMBL/GenBank/DDBJ whole genome shotgun (WGS) entry which is preliminary data.</text>
</comment>
<gene>
    <name evidence="2" type="ORF">CO145_01210</name>
</gene>
<proteinExistence type="predicted"/>
<dbReference type="Pfam" id="PF04085">
    <property type="entry name" value="MreC"/>
    <property type="match status" value="1"/>
</dbReference>
<feature type="domain" description="Rod shape-determining protein MreC beta-barrel core" evidence="1">
    <location>
        <begin position="9"/>
        <end position="90"/>
    </location>
</feature>
<dbReference type="InterPro" id="IPR055342">
    <property type="entry name" value="MreC_beta-barrel_core"/>
</dbReference>
<dbReference type="PANTHER" id="PTHR34138">
    <property type="entry name" value="CELL SHAPE-DETERMINING PROTEIN MREC"/>
    <property type="match status" value="1"/>
</dbReference>
<dbReference type="InterPro" id="IPR007221">
    <property type="entry name" value="MreC"/>
</dbReference>
<dbReference type="Gene3D" id="2.40.10.350">
    <property type="entry name" value="Rod shape-determining protein MreC, domain 2"/>
    <property type="match status" value="1"/>
</dbReference>
<evidence type="ECO:0000313" key="2">
    <source>
        <dbReference type="EMBL" id="PJA84461.1"/>
    </source>
</evidence>
<evidence type="ECO:0000259" key="1">
    <source>
        <dbReference type="Pfam" id="PF04085"/>
    </source>
</evidence>
<dbReference type="EMBL" id="PFVR01000039">
    <property type="protein sequence ID" value="PJA84461.1"/>
    <property type="molecule type" value="Genomic_DNA"/>
</dbReference>
<protein>
    <recommendedName>
        <fullName evidence="1">Rod shape-determining protein MreC beta-barrel core domain-containing protein</fullName>
    </recommendedName>
</protein>
<dbReference type="GO" id="GO:0008360">
    <property type="term" value="P:regulation of cell shape"/>
    <property type="evidence" value="ECO:0007669"/>
    <property type="project" value="InterPro"/>
</dbReference>
<name>A0A2M7Z571_9BACT</name>